<evidence type="ECO:0000256" key="1">
    <source>
        <dbReference type="SAM" id="MobiDB-lite"/>
    </source>
</evidence>
<evidence type="ECO:0000313" key="2">
    <source>
        <dbReference type="EMBL" id="KAK7083842.1"/>
    </source>
</evidence>
<feature type="region of interest" description="Disordered" evidence="1">
    <location>
        <begin position="1"/>
        <end position="27"/>
    </location>
</feature>
<dbReference type="AlphaFoldDB" id="A0AAN9AFI5"/>
<feature type="compositionally biased region" description="Polar residues" evidence="1">
    <location>
        <begin position="306"/>
        <end position="320"/>
    </location>
</feature>
<sequence length="696" mass="78421">MHKIQKSQCNSPESLTVASSPDTNSQEKRGKSIIFSLELDNANALEESEIFVRGVVSEYDSLNSVVYLSNGSSLKVEIPKETLYIMGRKMDESKKFASVIAVGSTVKALVKRKGFEDEAKEGEKDSNVTYTAVIAWFGEIPDMKGLKSVVSELDGEVCQDVNMGIENESENLKSIDNDNRRNNSKMSSTELAHIHGYIWWANKKEGILRIYEEKGWGSSFSGIIFDINSVHFEGRKASCDALHFLVAHFNDCYVQAKKITPIKVHGMLIKWEAVHIDFGVIPRSLTGDGPHQCPLSKFKHDEQKDVSNPSTETSLTNTIEKSSVNSADTQSFKLETSIENKTASIINGIDSSNESMEDEKLDLKHCSISDFSEESFDPFGDCENWILFPNEEYGGKHLTGHLVQLCFDKGVGIAMWKSMDYGDVYIMFKHSVLYVDLISMNKVMQLPESVYSRRCNLYVLPVKAKMVFGFKVQLMATCGWLGAKPLCIPMPGRQPKAKSLLYLQTVCKSAENNRSTIQHKKAPFNDFYPSYLEKNESQSANNMKADGKHMKKELKSKPLMSEGTADQEPTIKTDDTKNENYRSGEVMEIHCNMGKLVSDGKSYYFSRDQCYLYGIRLSLVELWHVLILGQKVLFKLSNYSKSLTKVEKVLIEDKVISSSNHEEIEEYVMDWCTNSAVPDCTRQILVKQLKNSSSDI</sequence>
<feature type="compositionally biased region" description="Polar residues" evidence="1">
    <location>
        <begin position="1"/>
        <end position="24"/>
    </location>
</feature>
<feature type="compositionally biased region" description="Basic and acidic residues" evidence="1">
    <location>
        <begin position="545"/>
        <end position="556"/>
    </location>
</feature>
<dbReference type="EMBL" id="JAXCGZ010002487">
    <property type="protein sequence ID" value="KAK7083842.1"/>
    <property type="molecule type" value="Genomic_DNA"/>
</dbReference>
<comment type="caution">
    <text evidence="2">The sequence shown here is derived from an EMBL/GenBank/DDBJ whole genome shotgun (WGS) entry which is preliminary data.</text>
</comment>
<protein>
    <submittedName>
        <fullName evidence="2">Uncharacterized protein</fullName>
    </submittedName>
</protein>
<organism evidence="2 3">
    <name type="scientific">Halocaridina rubra</name>
    <name type="common">Hawaiian red shrimp</name>
    <dbReference type="NCBI Taxonomy" id="373956"/>
    <lineage>
        <taxon>Eukaryota</taxon>
        <taxon>Metazoa</taxon>
        <taxon>Ecdysozoa</taxon>
        <taxon>Arthropoda</taxon>
        <taxon>Crustacea</taxon>
        <taxon>Multicrustacea</taxon>
        <taxon>Malacostraca</taxon>
        <taxon>Eumalacostraca</taxon>
        <taxon>Eucarida</taxon>
        <taxon>Decapoda</taxon>
        <taxon>Pleocyemata</taxon>
        <taxon>Caridea</taxon>
        <taxon>Atyoidea</taxon>
        <taxon>Atyidae</taxon>
        <taxon>Halocaridina</taxon>
    </lineage>
</organism>
<feature type="compositionally biased region" description="Basic and acidic residues" evidence="1">
    <location>
        <begin position="569"/>
        <end position="578"/>
    </location>
</feature>
<name>A0AAN9AFI5_HALRR</name>
<dbReference type="Proteomes" id="UP001381693">
    <property type="component" value="Unassembled WGS sequence"/>
</dbReference>
<evidence type="ECO:0000313" key="3">
    <source>
        <dbReference type="Proteomes" id="UP001381693"/>
    </source>
</evidence>
<feature type="region of interest" description="Disordered" evidence="1">
    <location>
        <begin position="300"/>
        <end position="320"/>
    </location>
</feature>
<proteinExistence type="predicted"/>
<feature type="region of interest" description="Disordered" evidence="1">
    <location>
        <begin position="538"/>
        <end position="578"/>
    </location>
</feature>
<accession>A0AAN9AFI5</accession>
<reference evidence="2 3" key="1">
    <citation type="submission" date="2023-11" db="EMBL/GenBank/DDBJ databases">
        <title>Halocaridina rubra genome assembly.</title>
        <authorList>
            <person name="Smith C."/>
        </authorList>
    </citation>
    <scope>NUCLEOTIDE SEQUENCE [LARGE SCALE GENOMIC DNA]</scope>
    <source>
        <strain evidence="2">EP-1</strain>
        <tissue evidence="2">Whole</tissue>
    </source>
</reference>
<keyword evidence="3" id="KW-1185">Reference proteome</keyword>
<gene>
    <name evidence="2" type="ORF">SK128_017355</name>
</gene>